<dbReference type="Proteomes" id="UP001189429">
    <property type="component" value="Unassembled WGS sequence"/>
</dbReference>
<dbReference type="Gene3D" id="3.40.50.80">
    <property type="entry name" value="Nucleotide-binding domain of ferredoxin-NADP reductase (FNR) module"/>
    <property type="match status" value="1"/>
</dbReference>
<organism evidence="1 2">
    <name type="scientific">Prorocentrum cordatum</name>
    <dbReference type="NCBI Taxonomy" id="2364126"/>
    <lineage>
        <taxon>Eukaryota</taxon>
        <taxon>Sar</taxon>
        <taxon>Alveolata</taxon>
        <taxon>Dinophyceae</taxon>
        <taxon>Prorocentrales</taxon>
        <taxon>Prorocentraceae</taxon>
        <taxon>Prorocentrum</taxon>
    </lineage>
</organism>
<evidence type="ECO:0008006" key="3">
    <source>
        <dbReference type="Google" id="ProtNLM"/>
    </source>
</evidence>
<protein>
    <recommendedName>
        <fullName evidence="3">Ferric reductase NAD binding domain-containing protein</fullName>
    </recommendedName>
</protein>
<evidence type="ECO:0000313" key="2">
    <source>
        <dbReference type="Proteomes" id="UP001189429"/>
    </source>
</evidence>
<sequence length="213" mass="23145">MGPYGTLPFTVASHQNVMLIGAGVGYPSTGGMLRQVLEDNMGKEGADRKAVCFIWAATKIDQLLLCFPSLLADLSRYVSKRSLKELKSWLTVKIFISSFEAGDFLNVNPSEHIFPESGDMKSALEEVRRWLLGQDNSGGHDEDGTYICQGSLGASFPDVLRNSVFTRDKVVGRQTSLGVCFCGPAALGSWIRSDLANTILPVKVEYNAECAGD</sequence>
<proteinExistence type="predicted"/>
<comment type="caution">
    <text evidence="1">The sequence shown here is derived from an EMBL/GenBank/DDBJ whole genome shotgun (WGS) entry which is preliminary data.</text>
</comment>
<gene>
    <name evidence="1" type="ORF">PCOR1329_LOCUS46824</name>
</gene>
<keyword evidence="2" id="KW-1185">Reference proteome</keyword>
<name>A0ABN9UBC2_9DINO</name>
<dbReference type="EMBL" id="CAUYUJ010015634">
    <property type="protein sequence ID" value="CAK0856430.1"/>
    <property type="molecule type" value="Genomic_DNA"/>
</dbReference>
<dbReference type="SUPFAM" id="SSF52343">
    <property type="entry name" value="Ferredoxin reductase-like, C-terminal NADP-linked domain"/>
    <property type="match status" value="1"/>
</dbReference>
<accession>A0ABN9UBC2</accession>
<evidence type="ECO:0000313" key="1">
    <source>
        <dbReference type="EMBL" id="CAK0856430.1"/>
    </source>
</evidence>
<dbReference type="InterPro" id="IPR039261">
    <property type="entry name" value="FNR_nucleotide-bd"/>
</dbReference>
<reference evidence="1" key="1">
    <citation type="submission" date="2023-10" db="EMBL/GenBank/DDBJ databases">
        <authorList>
            <person name="Chen Y."/>
            <person name="Shah S."/>
            <person name="Dougan E. K."/>
            <person name="Thang M."/>
            <person name="Chan C."/>
        </authorList>
    </citation>
    <scope>NUCLEOTIDE SEQUENCE [LARGE SCALE GENOMIC DNA]</scope>
</reference>